<dbReference type="SUPFAM" id="SSF140453">
    <property type="entry name" value="EsxAB dimer-like"/>
    <property type="match status" value="1"/>
</dbReference>
<dbReference type="OrthoDB" id="3268062at2"/>
<dbReference type="InterPro" id="IPR010310">
    <property type="entry name" value="T7SS_ESAT-6-like"/>
</dbReference>
<dbReference type="RefSeq" id="WP_126413819.1">
    <property type="nucleotide sequence ID" value="NZ_JASPER010000009.1"/>
</dbReference>
<dbReference type="EMBL" id="LR134477">
    <property type="protein sequence ID" value="VEI15446.1"/>
    <property type="molecule type" value="Genomic_DNA"/>
</dbReference>
<name>A0A3S5EWD4_ACTVI</name>
<dbReference type="AlphaFoldDB" id="A0A3S5EWD4"/>
<dbReference type="InterPro" id="IPR036689">
    <property type="entry name" value="ESAT-6-like_sf"/>
</dbReference>
<gene>
    <name evidence="1" type="ORF">NCTC10951_01156</name>
</gene>
<proteinExistence type="predicted"/>
<sequence>MANISASYEDMRSQANALITTRDNIQQQLQQAKMQVDNLVSSGFVTDAASGAFQTSYQEFTTSATKTIDSLTSISNNLNQVVSTLEETDSSLASQLRG</sequence>
<reference evidence="1 2" key="1">
    <citation type="submission" date="2018-12" db="EMBL/GenBank/DDBJ databases">
        <authorList>
            <consortium name="Pathogen Informatics"/>
        </authorList>
    </citation>
    <scope>NUCLEOTIDE SEQUENCE [LARGE SCALE GENOMIC DNA]</scope>
    <source>
        <strain evidence="1 2">NCTC10951</strain>
    </source>
</reference>
<evidence type="ECO:0000313" key="2">
    <source>
        <dbReference type="Proteomes" id="UP000268658"/>
    </source>
</evidence>
<dbReference type="Gene3D" id="1.10.287.1060">
    <property type="entry name" value="ESAT-6-like"/>
    <property type="match status" value="1"/>
</dbReference>
<dbReference type="KEGG" id="avc:NCTC10951_01156"/>
<evidence type="ECO:0000313" key="1">
    <source>
        <dbReference type="EMBL" id="VEI15446.1"/>
    </source>
</evidence>
<dbReference type="Proteomes" id="UP000268658">
    <property type="component" value="Chromosome"/>
</dbReference>
<organism evidence="1 2">
    <name type="scientific">Actinomyces viscosus</name>
    <dbReference type="NCBI Taxonomy" id="1656"/>
    <lineage>
        <taxon>Bacteria</taxon>
        <taxon>Bacillati</taxon>
        <taxon>Actinomycetota</taxon>
        <taxon>Actinomycetes</taxon>
        <taxon>Actinomycetales</taxon>
        <taxon>Actinomycetaceae</taxon>
        <taxon>Actinomyces</taxon>
    </lineage>
</organism>
<accession>A0A3S5EWD4</accession>
<dbReference type="Pfam" id="PF06013">
    <property type="entry name" value="WXG100"/>
    <property type="match status" value="1"/>
</dbReference>
<protein>
    <submittedName>
        <fullName evidence="1">Uncharacterized protein conserved in bacteria</fullName>
    </submittedName>
</protein>